<gene>
    <name evidence="1" type="ORF">ERS417307_00724</name>
</gene>
<sequence length="42" mass="4645">MAKQGYGALIIGANSSCSNLNFFKKGDYPYKLRIFAPPSVNY</sequence>
<evidence type="ECO:0000313" key="1">
    <source>
        <dbReference type="EMBL" id="CUN88411.1"/>
    </source>
</evidence>
<name>A0A174AI99_BACUN</name>
<dbReference type="AlphaFoldDB" id="A0A174AI99"/>
<evidence type="ECO:0000313" key="2">
    <source>
        <dbReference type="Proteomes" id="UP000095419"/>
    </source>
</evidence>
<accession>A0A174AI99</accession>
<dbReference type="EMBL" id="CYZF01000002">
    <property type="protein sequence ID" value="CUN88411.1"/>
    <property type="molecule type" value="Genomic_DNA"/>
</dbReference>
<organism evidence="1 2">
    <name type="scientific">Bacteroides uniformis</name>
    <dbReference type="NCBI Taxonomy" id="820"/>
    <lineage>
        <taxon>Bacteria</taxon>
        <taxon>Pseudomonadati</taxon>
        <taxon>Bacteroidota</taxon>
        <taxon>Bacteroidia</taxon>
        <taxon>Bacteroidales</taxon>
        <taxon>Bacteroidaceae</taxon>
        <taxon>Bacteroides</taxon>
    </lineage>
</organism>
<dbReference type="Proteomes" id="UP000095419">
    <property type="component" value="Unassembled WGS sequence"/>
</dbReference>
<reference evidence="1 2" key="1">
    <citation type="submission" date="2015-09" db="EMBL/GenBank/DDBJ databases">
        <authorList>
            <consortium name="Pathogen Informatics"/>
        </authorList>
    </citation>
    <scope>NUCLEOTIDE SEQUENCE [LARGE SCALE GENOMIC DNA]</scope>
    <source>
        <strain evidence="1 2">2789STDY5608791</strain>
    </source>
</reference>
<protein>
    <submittedName>
        <fullName evidence="1">Uncharacterized protein</fullName>
    </submittedName>
</protein>
<proteinExistence type="predicted"/>